<dbReference type="AlphaFoldDB" id="A0A1H1RN29"/>
<proteinExistence type="predicted"/>
<dbReference type="STRING" id="642780.SAMN04488570_1731"/>
<dbReference type="Proteomes" id="UP000198859">
    <property type="component" value="Chromosome I"/>
</dbReference>
<keyword evidence="2" id="KW-1185">Reference proteome</keyword>
<dbReference type="OrthoDB" id="5146042at2"/>
<reference evidence="2" key="1">
    <citation type="submission" date="2016-10" db="EMBL/GenBank/DDBJ databases">
        <authorList>
            <person name="Varghese N."/>
            <person name="Submissions S."/>
        </authorList>
    </citation>
    <scope>NUCLEOTIDE SEQUENCE [LARGE SCALE GENOMIC DNA]</scope>
    <source>
        <strain evidence="2">DSM 22127</strain>
    </source>
</reference>
<evidence type="ECO:0000313" key="2">
    <source>
        <dbReference type="Proteomes" id="UP000198859"/>
    </source>
</evidence>
<sequence length="318" mass="34290">MPDERADLLCRQDGVVTREQLRALGAGEHDIRRWLRRRDLVVVHPGVYVDHTGPLTWRQRAWAATLAVGPAALHGVSALRAAHGVVRPGGREDGPIHVAVEHDRRVRPPEGVVLHRTRGLGGRVRWSASPPCVRPEEAVLDVAAEARDDHTAVAVLADAVQSRVTTTSRLQQALAGRPRMARRHFVGEVLADVGTGACSVLERAYLVDVERAHRLPRGDRQAPTVVGRPGARDVTYRTRGLVVELDGRLGHSTAADRDRDLQRDLDAAACADLRTVRLGWGQVLGRPCATAGLVATLLGSSVTPCPRCSTTGRTAATG</sequence>
<organism evidence="1 2">
    <name type="scientific">Nocardioides scoriae</name>
    <dbReference type="NCBI Taxonomy" id="642780"/>
    <lineage>
        <taxon>Bacteria</taxon>
        <taxon>Bacillati</taxon>
        <taxon>Actinomycetota</taxon>
        <taxon>Actinomycetes</taxon>
        <taxon>Propionibacteriales</taxon>
        <taxon>Nocardioidaceae</taxon>
        <taxon>Nocardioides</taxon>
    </lineage>
</organism>
<name>A0A1H1RN29_9ACTN</name>
<gene>
    <name evidence="1" type="ORF">SAMN04488570_1731</name>
</gene>
<protein>
    <recommendedName>
        <fullName evidence="3">Transcriptional regulator, AbiEi antitoxin, Type IV TA system</fullName>
    </recommendedName>
</protein>
<dbReference type="RefSeq" id="WP_157682803.1">
    <property type="nucleotide sequence ID" value="NZ_LT629757.1"/>
</dbReference>
<accession>A0A1H1RN29</accession>
<evidence type="ECO:0008006" key="3">
    <source>
        <dbReference type="Google" id="ProtNLM"/>
    </source>
</evidence>
<evidence type="ECO:0000313" key="1">
    <source>
        <dbReference type="EMBL" id="SDS37052.1"/>
    </source>
</evidence>
<dbReference type="EMBL" id="LT629757">
    <property type="protein sequence ID" value="SDS37052.1"/>
    <property type="molecule type" value="Genomic_DNA"/>
</dbReference>